<keyword evidence="1" id="KW-0812">Transmembrane</keyword>
<evidence type="ECO:0000313" key="2">
    <source>
        <dbReference type="EMBL" id="KAA1252273.1"/>
    </source>
</evidence>
<keyword evidence="1" id="KW-0472">Membrane</keyword>
<name>A0A5Q6PBR8_VIBCL</name>
<proteinExistence type="predicted"/>
<feature type="non-terminal residue" evidence="2">
    <location>
        <position position="165"/>
    </location>
</feature>
<comment type="caution">
    <text evidence="2">The sequence shown here is derived from an EMBL/GenBank/DDBJ whole genome shotgun (WGS) entry which is preliminary data.</text>
</comment>
<keyword evidence="1" id="KW-1133">Transmembrane helix</keyword>
<dbReference type="EMBL" id="VUAA01000158">
    <property type="protein sequence ID" value="KAA1252273.1"/>
    <property type="molecule type" value="Genomic_DNA"/>
</dbReference>
<evidence type="ECO:0000313" key="3">
    <source>
        <dbReference type="Proteomes" id="UP000323225"/>
    </source>
</evidence>
<feature type="transmembrane region" description="Helical" evidence="1">
    <location>
        <begin position="39"/>
        <end position="58"/>
    </location>
</feature>
<sequence>MEEYFLYTSLVFLAWGFVTFICARYWIVDIKRPSRSKVACGLVICVLTALTATQMSFYKAKMQVELSQEQYKMMLLWLTDKPDNDEEKERNEYLMKVSELNYNQAQFEIDTYASSLTNVLINIVTILGSCIGGALLSLAVVERFDYRYVQLSKKDAYDKAFKRDS</sequence>
<dbReference type="RefSeq" id="WP_088136893.1">
    <property type="nucleotide sequence ID" value="NZ_JAANND010000087.1"/>
</dbReference>
<gene>
    <name evidence="2" type="ORF">F0M16_23955</name>
</gene>
<feature type="transmembrane region" description="Helical" evidence="1">
    <location>
        <begin position="6"/>
        <end position="27"/>
    </location>
</feature>
<reference evidence="2 3" key="1">
    <citation type="submission" date="2019-09" db="EMBL/GenBank/DDBJ databases">
        <authorList>
            <person name="Kritzky A."/>
            <person name="Schelkanova E.Y."/>
            <person name="Alkhova Z.V."/>
            <person name="Smirnova N.I."/>
        </authorList>
    </citation>
    <scope>NUCLEOTIDE SEQUENCE [LARGE SCALE GENOMIC DNA]</scope>
    <source>
        <strain evidence="2 3">M1526</strain>
    </source>
</reference>
<organism evidence="2 3">
    <name type="scientific">Vibrio cholerae</name>
    <dbReference type="NCBI Taxonomy" id="666"/>
    <lineage>
        <taxon>Bacteria</taxon>
        <taxon>Pseudomonadati</taxon>
        <taxon>Pseudomonadota</taxon>
        <taxon>Gammaproteobacteria</taxon>
        <taxon>Vibrionales</taxon>
        <taxon>Vibrionaceae</taxon>
        <taxon>Vibrio</taxon>
    </lineage>
</organism>
<dbReference type="Proteomes" id="UP000323225">
    <property type="component" value="Unassembled WGS sequence"/>
</dbReference>
<evidence type="ECO:0000256" key="1">
    <source>
        <dbReference type="SAM" id="Phobius"/>
    </source>
</evidence>
<accession>A0A5Q6PBR8</accession>
<protein>
    <recommendedName>
        <fullName evidence="4">DUF4199 domain-containing protein</fullName>
    </recommendedName>
</protein>
<evidence type="ECO:0008006" key="4">
    <source>
        <dbReference type="Google" id="ProtNLM"/>
    </source>
</evidence>
<dbReference type="AlphaFoldDB" id="A0A5Q6PBR8"/>
<feature type="transmembrane region" description="Helical" evidence="1">
    <location>
        <begin position="119"/>
        <end position="141"/>
    </location>
</feature>